<evidence type="ECO:0000313" key="2">
    <source>
        <dbReference type="EMBL" id="PBK67726.1"/>
    </source>
</evidence>
<organism evidence="2 3">
    <name type="scientific">Armillaria solidipes</name>
    <dbReference type="NCBI Taxonomy" id="1076256"/>
    <lineage>
        <taxon>Eukaryota</taxon>
        <taxon>Fungi</taxon>
        <taxon>Dikarya</taxon>
        <taxon>Basidiomycota</taxon>
        <taxon>Agaricomycotina</taxon>
        <taxon>Agaricomycetes</taxon>
        <taxon>Agaricomycetidae</taxon>
        <taxon>Agaricales</taxon>
        <taxon>Marasmiineae</taxon>
        <taxon>Physalacriaceae</taxon>
        <taxon>Armillaria</taxon>
    </lineage>
</organism>
<reference evidence="3" key="1">
    <citation type="journal article" date="2017" name="Nat. Ecol. Evol.">
        <title>Genome expansion and lineage-specific genetic innovations in the forest pathogenic fungi Armillaria.</title>
        <authorList>
            <person name="Sipos G."/>
            <person name="Prasanna A.N."/>
            <person name="Walter M.C."/>
            <person name="O'Connor E."/>
            <person name="Balint B."/>
            <person name="Krizsan K."/>
            <person name="Kiss B."/>
            <person name="Hess J."/>
            <person name="Varga T."/>
            <person name="Slot J."/>
            <person name="Riley R."/>
            <person name="Boka B."/>
            <person name="Rigling D."/>
            <person name="Barry K."/>
            <person name="Lee J."/>
            <person name="Mihaltcheva S."/>
            <person name="LaButti K."/>
            <person name="Lipzen A."/>
            <person name="Waldron R."/>
            <person name="Moloney N.M."/>
            <person name="Sperisen C."/>
            <person name="Kredics L."/>
            <person name="Vagvoelgyi C."/>
            <person name="Patrignani A."/>
            <person name="Fitzpatrick D."/>
            <person name="Nagy I."/>
            <person name="Doyle S."/>
            <person name="Anderson J.B."/>
            <person name="Grigoriev I.V."/>
            <person name="Gueldener U."/>
            <person name="Muensterkoetter M."/>
            <person name="Nagy L.G."/>
        </authorList>
    </citation>
    <scope>NUCLEOTIDE SEQUENCE [LARGE SCALE GENOMIC DNA]</scope>
    <source>
        <strain evidence="3">28-4</strain>
    </source>
</reference>
<keyword evidence="3" id="KW-1185">Reference proteome</keyword>
<evidence type="ECO:0000256" key="1">
    <source>
        <dbReference type="SAM" id="Coils"/>
    </source>
</evidence>
<gene>
    <name evidence="2" type="ORF">ARMSODRAFT_298910</name>
</gene>
<dbReference type="STRING" id="1076256.A0A2H3BXF0"/>
<keyword evidence="1" id="KW-0175">Coiled coil</keyword>
<feature type="coiled-coil region" evidence="1">
    <location>
        <begin position="268"/>
        <end position="295"/>
    </location>
</feature>
<name>A0A2H3BXF0_9AGAR</name>
<evidence type="ECO:0000313" key="3">
    <source>
        <dbReference type="Proteomes" id="UP000218334"/>
    </source>
</evidence>
<proteinExistence type="predicted"/>
<accession>A0A2H3BXF0</accession>
<protein>
    <submittedName>
        <fullName evidence="2">Uncharacterized protein</fullName>
    </submittedName>
</protein>
<dbReference type="EMBL" id="KZ293435">
    <property type="protein sequence ID" value="PBK67726.1"/>
    <property type="molecule type" value="Genomic_DNA"/>
</dbReference>
<dbReference type="AlphaFoldDB" id="A0A2H3BXF0"/>
<dbReference type="Proteomes" id="UP000218334">
    <property type="component" value="Unassembled WGS sequence"/>
</dbReference>
<sequence length="313" mass="35204">MPSLQSGSVLHSLYSLLPTITMSNTAALSSVFFQDEPEGEIRTMTLSACISALEAARETDRVSVVRLEHIKYTTNWLHEGILVELQEVDPDTAAPRKTYALIDRDAEPALPSKTYFSSLRSCFSKARDDVKLSRNKGSFTTSSDQYAVQRYIDFATHPLPFVQLLVAASTVAGTKPKYNPLTAQCFWFAESIWNVVILHLQKVWSDDWEKAAGGSLAVSPGGLILAQEMYAKFEGAWTKFEAEIQKRRQDQRQKENRAAYMEGVSIGRKEAEQEKEALLHQIAALEARLKNQTLEANPWITFTPVPDLFHCIW</sequence>